<evidence type="ECO:0000313" key="9">
    <source>
        <dbReference type="Proteomes" id="UP001500571"/>
    </source>
</evidence>
<dbReference type="Gene3D" id="3.30.70.20">
    <property type="match status" value="1"/>
</dbReference>
<evidence type="ECO:0000256" key="3">
    <source>
        <dbReference type="ARBA" id="ARBA00022723"/>
    </source>
</evidence>
<keyword evidence="6" id="KW-0411">Iron-sulfur</keyword>
<dbReference type="Pfam" id="PF13459">
    <property type="entry name" value="Fer4_15"/>
    <property type="match status" value="1"/>
</dbReference>
<name>A0ABN2RJZ7_9ACTN</name>
<dbReference type="SUPFAM" id="SSF54862">
    <property type="entry name" value="4Fe-4S ferredoxins"/>
    <property type="match status" value="1"/>
</dbReference>
<dbReference type="PANTHER" id="PTHR36923:SF3">
    <property type="entry name" value="FERREDOXIN"/>
    <property type="match status" value="1"/>
</dbReference>
<keyword evidence="4" id="KW-0249">Electron transport</keyword>
<keyword evidence="5" id="KW-0408">Iron</keyword>
<dbReference type="RefSeq" id="WP_344046823.1">
    <property type="nucleotide sequence ID" value="NZ_BAAAPB010000004.1"/>
</dbReference>
<evidence type="ECO:0000313" key="8">
    <source>
        <dbReference type="EMBL" id="GAA1970364.1"/>
    </source>
</evidence>
<dbReference type="EMBL" id="BAAAPB010000004">
    <property type="protein sequence ID" value="GAA1970364.1"/>
    <property type="molecule type" value="Genomic_DNA"/>
</dbReference>
<evidence type="ECO:0000256" key="1">
    <source>
        <dbReference type="ARBA" id="ARBA00001927"/>
    </source>
</evidence>
<protein>
    <recommendedName>
        <fullName evidence="10">Ferredoxin</fullName>
    </recommendedName>
</protein>
<dbReference type="PANTHER" id="PTHR36923">
    <property type="entry name" value="FERREDOXIN"/>
    <property type="match status" value="1"/>
</dbReference>
<sequence>MRIHIDLDQCDGQGLCEAVDSELFRLDDDGYAARSDVDAPEAVRATVEDAVARCPMGAIRLLED</sequence>
<keyword evidence="9" id="KW-1185">Reference proteome</keyword>
<organism evidence="8 9">
    <name type="scientific">Nocardioides panacihumi</name>
    <dbReference type="NCBI Taxonomy" id="400774"/>
    <lineage>
        <taxon>Bacteria</taxon>
        <taxon>Bacillati</taxon>
        <taxon>Actinomycetota</taxon>
        <taxon>Actinomycetes</taxon>
        <taxon>Propionibacteriales</taxon>
        <taxon>Nocardioidaceae</taxon>
        <taxon>Nocardioides</taxon>
    </lineage>
</organism>
<keyword evidence="2" id="KW-0813">Transport</keyword>
<comment type="cofactor">
    <cofactor evidence="1">
        <name>[3Fe-4S] cluster</name>
        <dbReference type="ChEBI" id="CHEBI:21137"/>
    </cofactor>
</comment>
<dbReference type="Proteomes" id="UP001500571">
    <property type="component" value="Unassembled WGS sequence"/>
</dbReference>
<evidence type="ECO:0000256" key="7">
    <source>
        <dbReference type="ARBA" id="ARBA00023291"/>
    </source>
</evidence>
<evidence type="ECO:0008006" key="10">
    <source>
        <dbReference type="Google" id="ProtNLM"/>
    </source>
</evidence>
<proteinExistence type="predicted"/>
<reference evidence="8 9" key="1">
    <citation type="journal article" date="2019" name="Int. J. Syst. Evol. Microbiol.">
        <title>The Global Catalogue of Microorganisms (GCM) 10K type strain sequencing project: providing services to taxonomists for standard genome sequencing and annotation.</title>
        <authorList>
            <consortium name="The Broad Institute Genomics Platform"/>
            <consortium name="The Broad Institute Genome Sequencing Center for Infectious Disease"/>
            <person name="Wu L."/>
            <person name="Ma J."/>
        </authorList>
    </citation>
    <scope>NUCLEOTIDE SEQUENCE [LARGE SCALE GENOMIC DNA]</scope>
    <source>
        <strain evidence="8 9">JCM 15309</strain>
    </source>
</reference>
<keyword evidence="3" id="KW-0479">Metal-binding</keyword>
<evidence type="ECO:0000256" key="5">
    <source>
        <dbReference type="ARBA" id="ARBA00023004"/>
    </source>
</evidence>
<keyword evidence="7" id="KW-0003">3Fe-4S</keyword>
<evidence type="ECO:0000256" key="4">
    <source>
        <dbReference type="ARBA" id="ARBA00022982"/>
    </source>
</evidence>
<evidence type="ECO:0000256" key="2">
    <source>
        <dbReference type="ARBA" id="ARBA00022448"/>
    </source>
</evidence>
<comment type="caution">
    <text evidence="8">The sequence shown here is derived from an EMBL/GenBank/DDBJ whole genome shotgun (WGS) entry which is preliminary data.</text>
</comment>
<accession>A0ABN2RJZ7</accession>
<dbReference type="InterPro" id="IPR051269">
    <property type="entry name" value="Fe-S_cluster_ET"/>
</dbReference>
<gene>
    <name evidence="8" type="ORF">GCM10009798_33880</name>
</gene>
<evidence type="ECO:0000256" key="6">
    <source>
        <dbReference type="ARBA" id="ARBA00023014"/>
    </source>
</evidence>